<feature type="region of interest" description="Disordered" evidence="1">
    <location>
        <begin position="96"/>
        <end position="154"/>
    </location>
</feature>
<dbReference type="AlphaFoldDB" id="A0A7J7NVM0"/>
<proteinExistence type="predicted"/>
<name>A0A7J7NVM0_9MAGN</name>
<protein>
    <submittedName>
        <fullName evidence="2">Uncharacterized protein</fullName>
    </submittedName>
</protein>
<accession>A0A7J7NVM0</accession>
<organism evidence="2 3">
    <name type="scientific">Kingdonia uniflora</name>
    <dbReference type="NCBI Taxonomy" id="39325"/>
    <lineage>
        <taxon>Eukaryota</taxon>
        <taxon>Viridiplantae</taxon>
        <taxon>Streptophyta</taxon>
        <taxon>Embryophyta</taxon>
        <taxon>Tracheophyta</taxon>
        <taxon>Spermatophyta</taxon>
        <taxon>Magnoliopsida</taxon>
        <taxon>Ranunculales</taxon>
        <taxon>Circaeasteraceae</taxon>
        <taxon>Kingdonia</taxon>
    </lineage>
</organism>
<sequence length="194" mass="21793">RCSSIKFVKNYIILSPPEQGEKRLGEIHQIKAPIICAASVVSALAIIASTIGSSSFATEIRAVVVRVCYQLEEHDNTLPLGDTPLLGQYQFSTPEKTAKLKREGGNEKEYGKMKKAEPRTKKGKGEWQKTAEEADVPNKRKKVEGPKKEALSDKQFDHVPLIHLKPLIPKIPKKSFANRVPRKRRVEFPELQNI</sequence>
<keyword evidence="3" id="KW-1185">Reference proteome</keyword>
<evidence type="ECO:0000256" key="1">
    <source>
        <dbReference type="SAM" id="MobiDB-lite"/>
    </source>
</evidence>
<dbReference type="EMBL" id="JACGCM010000554">
    <property type="protein sequence ID" value="KAF6170958.1"/>
    <property type="molecule type" value="Genomic_DNA"/>
</dbReference>
<evidence type="ECO:0000313" key="3">
    <source>
        <dbReference type="Proteomes" id="UP000541444"/>
    </source>
</evidence>
<dbReference type="Proteomes" id="UP000541444">
    <property type="component" value="Unassembled WGS sequence"/>
</dbReference>
<feature type="non-terminal residue" evidence="2">
    <location>
        <position position="1"/>
    </location>
</feature>
<evidence type="ECO:0000313" key="2">
    <source>
        <dbReference type="EMBL" id="KAF6170958.1"/>
    </source>
</evidence>
<gene>
    <name evidence="2" type="ORF">GIB67_014775</name>
</gene>
<reference evidence="2 3" key="1">
    <citation type="journal article" date="2020" name="IScience">
        <title>Genome Sequencing of the Endangered Kingdonia uniflora (Circaeasteraceae, Ranunculales) Reveals Potential Mechanisms of Evolutionary Specialization.</title>
        <authorList>
            <person name="Sun Y."/>
            <person name="Deng T."/>
            <person name="Zhang A."/>
            <person name="Moore M.J."/>
            <person name="Landis J.B."/>
            <person name="Lin N."/>
            <person name="Zhang H."/>
            <person name="Zhang X."/>
            <person name="Huang J."/>
            <person name="Zhang X."/>
            <person name="Sun H."/>
            <person name="Wang H."/>
        </authorList>
    </citation>
    <scope>NUCLEOTIDE SEQUENCE [LARGE SCALE GENOMIC DNA]</scope>
    <source>
        <strain evidence="2">TB1705</strain>
        <tissue evidence="2">Leaf</tissue>
    </source>
</reference>
<comment type="caution">
    <text evidence="2">The sequence shown here is derived from an EMBL/GenBank/DDBJ whole genome shotgun (WGS) entry which is preliminary data.</text>
</comment>